<name>A0A6M9PNL5_9BURK</name>
<feature type="domain" description="CNP1-like uncharacterised" evidence="2">
    <location>
        <begin position="41"/>
        <end position="169"/>
    </location>
</feature>
<proteinExistence type="predicted"/>
<reference evidence="3 4" key="1">
    <citation type="submission" date="2018-04" db="EMBL/GenBank/DDBJ databases">
        <title>Polynucleobacter sp. UH21B genome.</title>
        <authorList>
            <person name="Hahn M.W."/>
        </authorList>
    </citation>
    <scope>NUCLEOTIDE SEQUENCE [LARGE SCALE GENOMIC DNA]</scope>
    <source>
        <strain evidence="3 4">MWH-UH21B</strain>
    </source>
</reference>
<dbReference type="Proteomes" id="UP000503312">
    <property type="component" value="Chromosome"/>
</dbReference>
<dbReference type="Pfam" id="PF08750">
    <property type="entry name" value="CNP1"/>
    <property type="match status" value="1"/>
</dbReference>
<dbReference type="KEGG" id="ptrp:DCO17_01030"/>
<evidence type="ECO:0000313" key="3">
    <source>
        <dbReference type="EMBL" id="QKM63934.1"/>
    </source>
</evidence>
<gene>
    <name evidence="3" type="ORF">DCO17_01030</name>
</gene>
<evidence type="ECO:0000256" key="1">
    <source>
        <dbReference type="SAM" id="SignalP"/>
    </source>
</evidence>
<sequence>MSSFMQRISQLLVCICFASLLLACAGDPIESGLDPFAPMVFKEGITKMPANPPNASTLLPFYVSQQTIFKFAVDTDSISIGADGVTRYIVVMTNPSGGQQAQYEGIRCDSFQWRLYGTLENGSWRENPLSSWRPIQNNVPNRYQASLAQGAFCNFNTQEKNIKTIVQALNPNGYGPNRFTGGTKPTNSFGVE</sequence>
<accession>A0A6M9PNL5</accession>
<keyword evidence="4" id="KW-1185">Reference proteome</keyword>
<dbReference type="EMBL" id="CP028942">
    <property type="protein sequence ID" value="QKM63934.1"/>
    <property type="molecule type" value="Genomic_DNA"/>
</dbReference>
<evidence type="ECO:0000259" key="2">
    <source>
        <dbReference type="Pfam" id="PF08750"/>
    </source>
</evidence>
<dbReference type="InterPro" id="IPR014861">
    <property type="entry name" value="CNP1-like_dom"/>
</dbReference>
<dbReference type="AlphaFoldDB" id="A0A6M9PNL5"/>
<feature type="signal peptide" evidence="1">
    <location>
        <begin position="1"/>
        <end position="25"/>
    </location>
</feature>
<keyword evidence="1" id="KW-0732">Signal</keyword>
<feature type="chain" id="PRO_5026680888" description="CNP1-like uncharacterized domain-containing protein" evidence="1">
    <location>
        <begin position="26"/>
        <end position="192"/>
    </location>
</feature>
<dbReference type="PROSITE" id="PS51257">
    <property type="entry name" value="PROKAR_LIPOPROTEIN"/>
    <property type="match status" value="1"/>
</dbReference>
<organism evidence="3 4">
    <name type="scientific">Polynucleobacter tropicus</name>
    <dbReference type="NCBI Taxonomy" id="1743174"/>
    <lineage>
        <taxon>Bacteria</taxon>
        <taxon>Pseudomonadati</taxon>
        <taxon>Pseudomonadota</taxon>
        <taxon>Betaproteobacteria</taxon>
        <taxon>Burkholderiales</taxon>
        <taxon>Burkholderiaceae</taxon>
        <taxon>Polynucleobacter</taxon>
    </lineage>
</organism>
<protein>
    <recommendedName>
        <fullName evidence="2">CNP1-like uncharacterized domain-containing protein</fullName>
    </recommendedName>
</protein>
<evidence type="ECO:0000313" key="4">
    <source>
        <dbReference type="Proteomes" id="UP000503312"/>
    </source>
</evidence>